<keyword evidence="4" id="KW-1185">Reference proteome</keyword>
<dbReference type="Gene3D" id="1.10.620.20">
    <property type="entry name" value="Ribonucleotide Reductase, subunit A"/>
    <property type="match status" value="1"/>
</dbReference>
<dbReference type="PATRIC" id="fig|1286631.3.peg.1719"/>
<keyword evidence="1" id="KW-0560">Oxidoreductase</keyword>
<evidence type="ECO:0000313" key="4">
    <source>
        <dbReference type="Proteomes" id="UP000026714"/>
    </source>
</evidence>
<dbReference type="InterPro" id="IPR003430">
    <property type="entry name" value="Phenol_Hydrox"/>
</dbReference>
<reference evidence="3 4" key="1">
    <citation type="journal article" date="2014" name="FEMS Microbiol. Ecol.">
        <title>Sphaerotilus natans encrusted with nanoball-shaped Fe(III) oxide minerals formed by nitrate-reducing mixotrophic Fe(II) oxidation.</title>
        <authorList>
            <person name="Park S."/>
            <person name="Kim D.H."/>
            <person name="Lee J.H."/>
            <person name="Hur H.G."/>
        </authorList>
    </citation>
    <scope>NUCLEOTIDE SEQUENCE [LARGE SCALE GENOMIC DNA]</scope>
    <source>
        <strain evidence="3 4">DSM 6575</strain>
    </source>
</reference>
<dbReference type="InterPro" id="IPR009078">
    <property type="entry name" value="Ferritin-like_SF"/>
</dbReference>
<comment type="caution">
    <text evidence="3">The sequence shown here is derived from an EMBL/GenBank/DDBJ whole genome shotgun (WGS) entry which is preliminary data.</text>
</comment>
<name>A0A059KN99_9BURK</name>
<dbReference type="STRING" id="34103.SAMN05421778_103193"/>
<dbReference type="EMBL" id="AZRA01000045">
    <property type="protein sequence ID" value="KDB52684.1"/>
    <property type="molecule type" value="Genomic_DNA"/>
</dbReference>
<evidence type="ECO:0000313" key="3">
    <source>
        <dbReference type="EMBL" id="KDB52684.1"/>
    </source>
</evidence>
<gene>
    <name evidence="3" type="ORF">X805_17480</name>
</gene>
<dbReference type="AlphaFoldDB" id="A0A059KN99"/>
<evidence type="ECO:0000256" key="2">
    <source>
        <dbReference type="ARBA" id="ARBA00023033"/>
    </source>
</evidence>
<sequence length="507" mass="57700">MALLNRSDWYDIARQTNWTPRYVTEDELFPEVQAGALGIPMEAWEVYDEPYKTSYPEYVRVQREKDSGVYSVKAALERNRLFTEADAGWRSILKLHYGGVALAEYAAQQGEARMARFGMAPGMRNMATFGMLDENRHAQLQLYFPHELVGQDRQFDWAHKALHSNEWGAIAIRAMGDDLHLARDAVSSAIMLTFAFETGFTNMQFVGLSADACQTGDYSFSHLISSIQTDEARHAQIGGPTLQILIANGKKAEAQRRIDIAIARAWRIFAVVSGLSMDYYTPRENRKHSFQEFANEFIVGQFQRTLIDLGLDLPWYWDILMKETEYMHHAYHIGIWTWRPTVWWNPAAGVSLADRDWLEQKYPGWNATFGRCWDVIIDNLVAGRRELTYPETLPVICNMSGIPICGIPGDKWSLQDYPLEHEGRTYHFGSEIDRWIFQQEPARYRDHMSLVDRFLAGQIQPMNLMGALQYMGLGPGEAGDDAHAYAWVAEYAQRAAAQAAGDLPAAA</sequence>
<dbReference type="InterPro" id="IPR012348">
    <property type="entry name" value="RNR-like"/>
</dbReference>
<dbReference type="SUPFAM" id="SSF47240">
    <property type="entry name" value="Ferritin-like"/>
    <property type="match status" value="1"/>
</dbReference>
<organism evidence="3 4">
    <name type="scientific">Sphaerotilus natans subsp. natans DSM 6575</name>
    <dbReference type="NCBI Taxonomy" id="1286631"/>
    <lineage>
        <taxon>Bacteria</taxon>
        <taxon>Pseudomonadati</taxon>
        <taxon>Pseudomonadota</taxon>
        <taxon>Betaproteobacteria</taxon>
        <taxon>Burkholderiales</taxon>
        <taxon>Sphaerotilaceae</taxon>
        <taxon>Sphaerotilus</taxon>
    </lineage>
</organism>
<evidence type="ECO:0000256" key="1">
    <source>
        <dbReference type="ARBA" id="ARBA00023002"/>
    </source>
</evidence>
<accession>A0A059KN99</accession>
<keyword evidence="2" id="KW-0503">Monooxygenase</keyword>
<protein>
    <submittedName>
        <fullName evidence="3">Methane/phenol/toluene hydroxylase</fullName>
    </submittedName>
</protein>
<dbReference type="RefSeq" id="WP_037480733.1">
    <property type="nucleotide sequence ID" value="NZ_AZRA01000045.1"/>
</dbReference>
<dbReference type="Pfam" id="PF02332">
    <property type="entry name" value="Phenol_Hydrox"/>
    <property type="match status" value="1"/>
</dbReference>
<proteinExistence type="predicted"/>
<dbReference type="eggNOG" id="COG2348">
    <property type="taxonomic scope" value="Bacteria"/>
</dbReference>
<dbReference type="GO" id="GO:0004497">
    <property type="term" value="F:monooxygenase activity"/>
    <property type="evidence" value="ECO:0007669"/>
    <property type="project" value="UniProtKB-KW"/>
</dbReference>
<dbReference type="Proteomes" id="UP000026714">
    <property type="component" value="Unassembled WGS sequence"/>
</dbReference>